<dbReference type="OMA" id="GMKIWAI"/>
<keyword evidence="3" id="KW-0862">Zinc</keyword>
<evidence type="ECO:0000313" key="8">
    <source>
        <dbReference type="EMBL" id="EAU91373.2"/>
    </source>
</evidence>
<accession>A8N6N7</accession>
<dbReference type="EMBL" id="AACS02000003">
    <property type="protein sequence ID" value="EAU91373.2"/>
    <property type="molecule type" value="Genomic_DNA"/>
</dbReference>
<dbReference type="eggNOG" id="KOG4139">
    <property type="taxonomic scope" value="Eukaryota"/>
</dbReference>
<evidence type="ECO:0000256" key="5">
    <source>
        <dbReference type="SAM" id="MobiDB-lite"/>
    </source>
</evidence>
<gene>
    <name evidence="8" type="ORF">CC1G_07408</name>
</gene>
<dbReference type="GO" id="GO:0003676">
    <property type="term" value="F:nucleic acid binding"/>
    <property type="evidence" value="ECO:0007669"/>
    <property type="project" value="InterPro"/>
</dbReference>
<dbReference type="VEuPathDB" id="FungiDB:CC1G_07408"/>
<dbReference type="STRING" id="240176.A8N6N7"/>
<evidence type="ECO:0000259" key="6">
    <source>
        <dbReference type="PROSITE" id="PS50172"/>
    </source>
</evidence>
<dbReference type="PROSITE" id="PS51265">
    <property type="entry name" value="ZF_DBF4"/>
    <property type="match status" value="1"/>
</dbReference>
<dbReference type="Pfam" id="PF00533">
    <property type="entry name" value="BRCT"/>
    <property type="match status" value="1"/>
</dbReference>
<feature type="compositionally biased region" description="Basic and acidic residues" evidence="5">
    <location>
        <begin position="35"/>
        <end position="44"/>
    </location>
</feature>
<dbReference type="InterPro" id="IPR051590">
    <property type="entry name" value="Replication_Regulatory_Kinase"/>
</dbReference>
<dbReference type="Gene3D" id="6.10.250.3410">
    <property type="entry name" value="DBF zinc finger"/>
    <property type="match status" value="1"/>
</dbReference>
<feature type="region of interest" description="Disordered" evidence="5">
    <location>
        <begin position="1"/>
        <end position="75"/>
    </location>
</feature>
<dbReference type="GO" id="GO:1901987">
    <property type="term" value="P:regulation of cell cycle phase transition"/>
    <property type="evidence" value="ECO:0007669"/>
    <property type="project" value="TreeGrafter"/>
</dbReference>
<comment type="caution">
    <text evidence="8">The sequence shown here is derived from an EMBL/GenBank/DDBJ whole genome shotgun (WGS) entry which is preliminary data.</text>
</comment>
<evidence type="ECO:0000256" key="4">
    <source>
        <dbReference type="PROSITE-ProRule" id="PRU00600"/>
    </source>
</evidence>
<reference evidence="8 9" key="1">
    <citation type="journal article" date="2010" name="Proc. Natl. Acad. Sci. U.S.A.">
        <title>Insights into evolution of multicellular fungi from the assembled chromosomes of the mushroom Coprinopsis cinerea (Coprinus cinereus).</title>
        <authorList>
            <person name="Stajich J.E."/>
            <person name="Wilke S.K."/>
            <person name="Ahren D."/>
            <person name="Au C.H."/>
            <person name="Birren B.W."/>
            <person name="Borodovsky M."/>
            <person name="Burns C."/>
            <person name="Canback B."/>
            <person name="Casselton L.A."/>
            <person name="Cheng C.K."/>
            <person name="Deng J."/>
            <person name="Dietrich F.S."/>
            <person name="Fargo D.C."/>
            <person name="Farman M.L."/>
            <person name="Gathman A.C."/>
            <person name="Goldberg J."/>
            <person name="Guigo R."/>
            <person name="Hoegger P.J."/>
            <person name="Hooker J.B."/>
            <person name="Huggins A."/>
            <person name="James T.Y."/>
            <person name="Kamada T."/>
            <person name="Kilaru S."/>
            <person name="Kodira C."/>
            <person name="Kues U."/>
            <person name="Kupfer D."/>
            <person name="Kwan H.S."/>
            <person name="Lomsadze A."/>
            <person name="Li W."/>
            <person name="Lilly W.W."/>
            <person name="Ma L.J."/>
            <person name="Mackey A.J."/>
            <person name="Manning G."/>
            <person name="Martin F."/>
            <person name="Muraguchi H."/>
            <person name="Natvig D.O."/>
            <person name="Palmerini H."/>
            <person name="Ramesh M.A."/>
            <person name="Rehmeyer C.J."/>
            <person name="Roe B.A."/>
            <person name="Shenoy N."/>
            <person name="Stanke M."/>
            <person name="Ter-Hovhannisyan V."/>
            <person name="Tunlid A."/>
            <person name="Velagapudi R."/>
            <person name="Vision T.J."/>
            <person name="Zeng Q."/>
            <person name="Zolan M.E."/>
            <person name="Pukkila P.J."/>
        </authorList>
    </citation>
    <scope>NUCLEOTIDE SEQUENCE [LARGE SCALE GENOMIC DNA]</scope>
    <source>
        <strain evidence="9">Okayama-7 / 130 / ATCC MYA-4618 / FGSC 9003</strain>
    </source>
</reference>
<proteinExistence type="predicted"/>
<dbReference type="KEGG" id="cci:CC1G_07408"/>
<dbReference type="FunFam" id="6.10.250.3410:FF:000001">
    <property type="entry name" value="Protein DBF4 homolog A"/>
    <property type="match status" value="1"/>
</dbReference>
<dbReference type="PANTHER" id="PTHR15375:SF26">
    <property type="entry name" value="PROTEIN CHIFFON"/>
    <property type="match status" value="1"/>
</dbReference>
<evidence type="ECO:0000256" key="1">
    <source>
        <dbReference type="ARBA" id="ARBA00022723"/>
    </source>
</evidence>
<dbReference type="InterPro" id="IPR001357">
    <property type="entry name" value="BRCT_dom"/>
</dbReference>
<dbReference type="HOGENOM" id="CLU_017715_0_0_1"/>
<dbReference type="GO" id="GO:0043539">
    <property type="term" value="F:protein serine/threonine kinase activator activity"/>
    <property type="evidence" value="ECO:0007669"/>
    <property type="project" value="TreeGrafter"/>
</dbReference>
<feature type="domain" description="DBF4-type" evidence="7">
    <location>
        <begin position="473"/>
        <end position="522"/>
    </location>
</feature>
<dbReference type="CDD" id="cd00027">
    <property type="entry name" value="BRCT"/>
    <property type="match status" value="1"/>
</dbReference>
<dbReference type="GO" id="GO:0010571">
    <property type="term" value="P:positive regulation of nuclear cell cycle DNA replication"/>
    <property type="evidence" value="ECO:0007669"/>
    <property type="project" value="TreeGrafter"/>
</dbReference>
<evidence type="ECO:0008006" key="10">
    <source>
        <dbReference type="Google" id="ProtNLM"/>
    </source>
</evidence>
<dbReference type="FunCoup" id="A8N6N7">
    <property type="interactions" value="89"/>
</dbReference>
<evidence type="ECO:0000313" key="9">
    <source>
        <dbReference type="Proteomes" id="UP000001861"/>
    </source>
</evidence>
<dbReference type="GO" id="GO:0008270">
    <property type="term" value="F:zinc ion binding"/>
    <property type="evidence" value="ECO:0007669"/>
    <property type="project" value="UniProtKB-KW"/>
</dbReference>
<dbReference type="AlphaFoldDB" id="A8N6N7"/>
<dbReference type="SUPFAM" id="SSF52113">
    <property type="entry name" value="BRCT domain"/>
    <property type="match status" value="1"/>
</dbReference>
<dbReference type="GO" id="GO:0031431">
    <property type="term" value="C:Dbf4-dependent protein kinase complex"/>
    <property type="evidence" value="ECO:0007669"/>
    <property type="project" value="TreeGrafter"/>
</dbReference>
<name>A8N6N7_COPC7</name>
<dbReference type="Pfam" id="PF08630">
    <property type="entry name" value="Dfp1_Him1_M"/>
    <property type="match status" value="1"/>
</dbReference>
<dbReference type="Pfam" id="PF07535">
    <property type="entry name" value="zf-DBF"/>
    <property type="match status" value="1"/>
</dbReference>
<keyword evidence="1" id="KW-0479">Metal-binding</keyword>
<dbReference type="InParanoid" id="A8N6N7"/>
<feature type="domain" description="BRCT" evidence="6">
    <location>
        <begin position="79"/>
        <end position="131"/>
    </location>
</feature>
<evidence type="ECO:0000259" key="7">
    <source>
        <dbReference type="PROSITE" id="PS51265"/>
    </source>
</evidence>
<dbReference type="RefSeq" id="XP_001830493.2">
    <property type="nucleotide sequence ID" value="XM_001830441.2"/>
</dbReference>
<feature type="compositionally biased region" description="Basic and acidic residues" evidence="5">
    <location>
        <begin position="59"/>
        <end position="75"/>
    </location>
</feature>
<keyword evidence="9" id="KW-1185">Reference proteome</keyword>
<dbReference type="InterPro" id="IPR038545">
    <property type="entry name" value="Znf_DBF_sf"/>
</dbReference>
<evidence type="ECO:0000256" key="2">
    <source>
        <dbReference type="ARBA" id="ARBA00022771"/>
    </source>
</evidence>
<dbReference type="InterPro" id="IPR013939">
    <property type="entry name" value="Regulatory_Dfp1/Him1"/>
</dbReference>
<organism evidence="8 9">
    <name type="scientific">Coprinopsis cinerea (strain Okayama-7 / 130 / ATCC MYA-4618 / FGSC 9003)</name>
    <name type="common">Inky cap fungus</name>
    <name type="synonym">Hormographiella aspergillata</name>
    <dbReference type="NCBI Taxonomy" id="240176"/>
    <lineage>
        <taxon>Eukaryota</taxon>
        <taxon>Fungi</taxon>
        <taxon>Dikarya</taxon>
        <taxon>Basidiomycota</taxon>
        <taxon>Agaricomycotina</taxon>
        <taxon>Agaricomycetes</taxon>
        <taxon>Agaricomycetidae</taxon>
        <taxon>Agaricales</taxon>
        <taxon>Agaricineae</taxon>
        <taxon>Psathyrellaceae</taxon>
        <taxon>Coprinopsis</taxon>
    </lineage>
</organism>
<dbReference type="PROSITE" id="PS50172">
    <property type="entry name" value="BRCT"/>
    <property type="match status" value="1"/>
</dbReference>
<dbReference type="PANTHER" id="PTHR15375">
    <property type="entry name" value="ACTIVATOR OF S-PHASE KINASE-RELATED"/>
    <property type="match status" value="1"/>
</dbReference>
<dbReference type="SMART" id="SM00586">
    <property type="entry name" value="ZnF_DBF"/>
    <property type="match status" value="1"/>
</dbReference>
<dbReference type="Proteomes" id="UP000001861">
    <property type="component" value="Unassembled WGS sequence"/>
</dbReference>
<sequence>MATTSERRALSTRSMQPTILPNRPRLLLPSFKRPRSPERDDSRAAQKRVKPTSSNTSTRESKKDRHAEREQQRHEFKEKYTRAFPNWSFYVDCENIQAKQSIVDELILRIEQLGGKVEDFFSRSVTHLITDKPVPQLEETKENHPNHKHSPYPIKSPVKLKSRVDNNEVVAKAASYGIKIWNSTKLDSVLIRCLDATSVFAQAPAKPQPPPTRQLERLLTKEKIHGPSDRDPLQRRHDYRYFAKGSFFVLVEDIWDQVATIAVHEYPPTKDQKGKVPWPILHCHPQARGPFIRFDEKEKARWERAQKAKNKAEAADRKEQVMQQTRKQAQLHVKAMGDLRRSVSLNNLHKRMVEQGKENQEGELDGDALESANASGFLVSGNASGYMAASGNSVTITSTTGTTSTASGSLLRHGALPSAMDGMLKRQVLTSRKALGKDKKLGNMDPPSVIPNRQPLLRKSKSTNTLKLPKREEGSKPGYCESCRQKFEDFKSHVTSSRHRRFAENDSNFVQLDTILDRIQRRPLSEMKAQEARQVVECEKRCRQKMAQDASLPLDSETP</sequence>
<dbReference type="InterPro" id="IPR036420">
    <property type="entry name" value="BRCT_dom_sf"/>
</dbReference>
<dbReference type="Gene3D" id="3.40.50.10190">
    <property type="entry name" value="BRCT domain"/>
    <property type="match status" value="1"/>
</dbReference>
<dbReference type="OrthoDB" id="21380at2759"/>
<evidence type="ECO:0000256" key="3">
    <source>
        <dbReference type="ARBA" id="ARBA00022833"/>
    </source>
</evidence>
<dbReference type="GeneID" id="6006935"/>
<keyword evidence="2 4" id="KW-0863">Zinc-finger</keyword>
<dbReference type="InterPro" id="IPR006572">
    <property type="entry name" value="Znf_DBF"/>
</dbReference>
<protein>
    <recommendedName>
        <fullName evidence="10">DBF4-type domain-containing protein</fullName>
    </recommendedName>
</protein>